<protein>
    <submittedName>
        <fullName evidence="1">Uncharacterized protein</fullName>
    </submittedName>
</protein>
<organism evidence="1 2">
    <name type="scientific">Oryza meyeriana var. granulata</name>
    <dbReference type="NCBI Taxonomy" id="110450"/>
    <lineage>
        <taxon>Eukaryota</taxon>
        <taxon>Viridiplantae</taxon>
        <taxon>Streptophyta</taxon>
        <taxon>Embryophyta</taxon>
        <taxon>Tracheophyta</taxon>
        <taxon>Spermatophyta</taxon>
        <taxon>Magnoliopsida</taxon>
        <taxon>Liliopsida</taxon>
        <taxon>Poales</taxon>
        <taxon>Poaceae</taxon>
        <taxon>BOP clade</taxon>
        <taxon>Oryzoideae</taxon>
        <taxon>Oryzeae</taxon>
        <taxon>Oryzinae</taxon>
        <taxon>Oryza</taxon>
        <taxon>Oryza meyeriana</taxon>
    </lineage>
</organism>
<sequence>MEKLLAPFHLFEGGDPELEELQYARPTCGKERDAAPPRRCHRLFRIKLSAKRGQALWSHKETPRFCPERAGGFPLRLARLAVDGSHLELEDYGGQVGALSCFHLSPSQSGLSSKGEIVVLDSYSAPVKVVAVIRRFPGAGGDRLALMSNMWTAGLGVRLHDKLFVLPPGGSTVTIAFSVRWFRIPSKWTEEKLYSRVGYGFINITAKLEELVRTLY</sequence>
<keyword evidence="2" id="KW-1185">Reference proteome</keyword>
<accession>A0A6G1ENR8</accession>
<dbReference type="OrthoDB" id="691119at2759"/>
<reference evidence="1 2" key="1">
    <citation type="submission" date="2019-11" db="EMBL/GenBank/DDBJ databases">
        <title>Whole genome sequence of Oryza granulata.</title>
        <authorList>
            <person name="Li W."/>
        </authorList>
    </citation>
    <scope>NUCLEOTIDE SEQUENCE [LARGE SCALE GENOMIC DNA]</scope>
    <source>
        <strain evidence="2">cv. Menghai</strain>
        <tissue evidence="1">Leaf</tissue>
    </source>
</reference>
<comment type="caution">
    <text evidence="1">The sequence shown here is derived from an EMBL/GenBank/DDBJ whole genome shotgun (WGS) entry which is preliminary data.</text>
</comment>
<evidence type="ECO:0000313" key="2">
    <source>
        <dbReference type="Proteomes" id="UP000479710"/>
    </source>
</evidence>
<dbReference type="AlphaFoldDB" id="A0A6G1ENR8"/>
<proteinExistence type="predicted"/>
<evidence type="ECO:0000313" key="1">
    <source>
        <dbReference type="EMBL" id="KAF0926256.1"/>
    </source>
</evidence>
<dbReference type="Proteomes" id="UP000479710">
    <property type="component" value="Unassembled WGS sequence"/>
</dbReference>
<gene>
    <name evidence="1" type="ORF">E2562_022084</name>
</gene>
<name>A0A6G1ENR8_9ORYZ</name>
<dbReference type="EMBL" id="SPHZ02000003">
    <property type="protein sequence ID" value="KAF0926256.1"/>
    <property type="molecule type" value="Genomic_DNA"/>
</dbReference>